<keyword evidence="7" id="KW-1185">Reference proteome</keyword>
<evidence type="ECO:0000256" key="1">
    <source>
        <dbReference type="ARBA" id="ARBA00022723"/>
    </source>
</evidence>
<evidence type="ECO:0000256" key="4">
    <source>
        <dbReference type="PROSITE-ProRule" id="PRU00042"/>
    </source>
</evidence>
<dbReference type="SUPFAM" id="SSF57667">
    <property type="entry name" value="beta-beta-alpha zinc fingers"/>
    <property type="match status" value="2"/>
</dbReference>
<dbReference type="GeneID" id="100214436"/>
<feature type="domain" description="C2H2-type" evidence="6">
    <location>
        <begin position="328"/>
        <end position="357"/>
    </location>
</feature>
<keyword evidence="2 4" id="KW-0863">Zinc-finger</keyword>
<keyword evidence="1" id="KW-0479">Metal-binding</keyword>
<dbReference type="InterPro" id="IPR013087">
    <property type="entry name" value="Znf_C2H2_type"/>
</dbReference>
<evidence type="ECO:0000256" key="2">
    <source>
        <dbReference type="ARBA" id="ARBA00022771"/>
    </source>
</evidence>
<evidence type="ECO:0000256" key="5">
    <source>
        <dbReference type="SAM" id="MobiDB-lite"/>
    </source>
</evidence>
<dbReference type="Pfam" id="PF00096">
    <property type="entry name" value="zf-C2H2"/>
    <property type="match status" value="3"/>
</dbReference>
<dbReference type="PANTHER" id="PTHR23235:SF60">
    <property type="entry name" value="STRIPE, ISOFORM D"/>
    <property type="match status" value="1"/>
</dbReference>
<evidence type="ECO:0000259" key="6">
    <source>
        <dbReference type="PROSITE" id="PS50157"/>
    </source>
</evidence>
<feature type="region of interest" description="Disordered" evidence="5">
    <location>
        <begin position="93"/>
        <end position="129"/>
    </location>
</feature>
<dbReference type="PANTHER" id="PTHR23235">
    <property type="entry name" value="KRUEPPEL-LIKE TRANSCRIPTION FACTOR"/>
    <property type="match status" value="1"/>
</dbReference>
<feature type="compositionally biased region" description="Low complexity" evidence="5">
    <location>
        <begin position="98"/>
        <end position="115"/>
    </location>
</feature>
<evidence type="ECO:0000313" key="8">
    <source>
        <dbReference type="RefSeq" id="XP_065649685.1"/>
    </source>
</evidence>
<proteinExistence type="predicted"/>
<sequence length="442" mass="50914">MEASNFEIYFQSAAVNQILGYDNSSSLLHSSSVPSCHQSSIYLEDLNSQAVPNVDNLKELDLSDEFNDYESYMSLNSSMDISKSNNKHEHDIFQDQVPSPSSFSCQSSSYDYPSPAYNPPTPPSYTSDGSSFCSSAESSYSSSVGSPYRSPSPLSCQSSSPTNFNHYSRDQTSNWWTQQQNIQKQEQWCMSHGIEFQHHPQNVDQLKQSSFGQCVLYDNMQSCLDKQKYLIEKIRLQFLAKQQEQADQNYMSLFSKMSQTEQDNIKYFKTNQTSAFQNPPKQISHPIDIPNTSALVNSMNCQSDFNIVKERCFEPLKSTKIPLNQRPYACPVDNCPRRFSRSDELTRHMRTHTGQKPFQCRICMRNFSRSDHLTTHIRTHTGEKPFACDICGRRFARSDERRRHMKIHLKEQQKKQDKELSKLSYLQSSTNQQSLNFILKSC</sequence>
<name>A0ABM4BKW1_HYDVU</name>
<dbReference type="SMART" id="SM00355">
    <property type="entry name" value="ZnF_C2H2"/>
    <property type="match status" value="3"/>
</dbReference>
<dbReference type="RefSeq" id="XP_065649685.1">
    <property type="nucleotide sequence ID" value="XM_065793613.1"/>
</dbReference>
<dbReference type="Proteomes" id="UP001652625">
    <property type="component" value="Chromosome 03"/>
</dbReference>
<evidence type="ECO:0000256" key="3">
    <source>
        <dbReference type="ARBA" id="ARBA00022833"/>
    </source>
</evidence>
<feature type="domain" description="C2H2-type" evidence="6">
    <location>
        <begin position="358"/>
        <end position="385"/>
    </location>
</feature>
<dbReference type="Gene3D" id="3.30.160.60">
    <property type="entry name" value="Classic Zinc Finger"/>
    <property type="match status" value="3"/>
</dbReference>
<evidence type="ECO:0000313" key="7">
    <source>
        <dbReference type="Proteomes" id="UP001652625"/>
    </source>
</evidence>
<dbReference type="InterPro" id="IPR036236">
    <property type="entry name" value="Znf_C2H2_sf"/>
</dbReference>
<organism evidence="7 8">
    <name type="scientific">Hydra vulgaris</name>
    <name type="common">Hydra</name>
    <name type="synonym">Hydra attenuata</name>
    <dbReference type="NCBI Taxonomy" id="6087"/>
    <lineage>
        <taxon>Eukaryota</taxon>
        <taxon>Metazoa</taxon>
        <taxon>Cnidaria</taxon>
        <taxon>Hydrozoa</taxon>
        <taxon>Hydroidolina</taxon>
        <taxon>Anthoathecata</taxon>
        <taxon>Aplanulata</taxon>
        <taxon>Hydridae</taxon>
        <taxon>Hydra</taxon>
    </lineage>
</organism>
<dbReference type="PROSITE" id="PS00028">
    <property type="entry name" value="ZINC_FINGER_C2H2_1"/>
    <property type="match status" value="3"/>
</dbReference>
<keyword evidence="3" id="KW-0862">Zinc</keyword>
<accession>A0ABM4BKW1</accession>
<dbReference type="PROSITE" id="PS50157">
    <property type="entry name" value="ZINC_FINGER_C2H2_2"/>
    <property type="match status" value="3"/>
</dbReference>
<feature type="domain" description="C2H2-type" evidence="6">
    <location>
        <begin position="386"/>
        <end position="413"/>
    </location>
</feature>
<protein>
    <submittedName>
        <fullName evidence="8">Early growth response protein 1-B</fullName>
    </submittedName>
</protein>
<gene>
    <name evidence="8" type="primary">LOC100214436</name>
</gene>
<reference evidence="8" key="1">
    <citation type="submission" date="2025-08" db="UniProtKB">
        <authorList>
            <consortium name="RefSeq"/>
        </authorList>
    </citation>
    <scope>IDENTIFICATION</scope>
</reference>